<keyword evidence="3" id="KW-0704">Schiff base</keyword>
<dbReference type="Proteomes" id="UP001165080">
    <property type="component" value="Unassembled WGS sequence"/>
</dbReference>
<keyword evidence="5" id="KW-1185">Reference proteome</keyword>
<keyword evidence="2" id="KW-0456">Lyase</keyword>
<dbReference type="InterPro" id="IPR020625">
    <property type="entry name" value="Schiff_base-form_aldolases_AS"/>
</dbReference>
<dbReference type="PANTHER" id="PTHR12128">
    <property type="entry name" value="DIHYDRODIPICOLINATE SYNTHASE"/>
    <property type="match status" value="1"/>
</dbReference>
<dbReference type="AlphaFoldDB" id="A0A9W6BYT3"/>
<evidence type="ECO:0000256" key="1">
    <source>
        <dbReference type="ARBA" id="ARBA00007592"/>
    </source>
</evidence>
<dbReference type="EMBL" id="BRXU01000036">
    <property type="protein sequence ID" value="GLC60603.1"/>
    <property type="molecule type" value="Genomic_DNA"/>
</dbReference>
<evidence type="ECO:0000256" key="2">
    <source>
        <dbReference type="ARBA" id="ARBA00023239"/>
    </source>
</evidence>
<name>A0A9W6BYT3_9CHLO</name>
<comment type="similarity">
    <text evidence="1">Belongs to the DapA family.</text>
</comment>
<reference evidence="4 5" key="1">
    <citation type="journal article" date="2023" name="Commun. Biol.">
        <title>Reorganization of the ancestral sex-determining regions during the evolution of trioecy in Pleodorina starrii.</title>
        <authorList>
            <person name="Takahashi K."/>
            <person name="Suzuki S."/>
            <person name="Kawai-Toyooka H."/>
            <person name="Yamamoto K."/>
            <person name="Hamaji T."/>
            <person name="Ootsuki R."/>
            <person name="Yamaguchi H."/>
            <person name="Kawachi M."/>
            <person name="Higashiyama T."/>
            <person name="Nozaki H."/>
        </authorList>
    </citation>
    <scope>NUCLEOTIDE SEQUENCE [LARGE SCALE GENOMIC DNA]</scope>
    <source>
        <strain evidence="4 5">NIES-4479</strain>
    </source>
</reference>
<comment type="caution">
    <text evidence="4">The sequence shown here is derived from an EMBL/GenBank/DDBJ whole genome shotgun (WGS) entry which is preliminary data.</text>
</comment>
<dbReference type="InterPro" id="IPR002220">
    <property type="entry name" value="DapA-like"/>
</dbReference>
<dbReference type="Gene3D" id="3.20.20.70">
    <property type="entry name" value="Aldolase class I"/>
    <property type="match status" value="1"/>
</dbReference>
<dbReference type="PROSITE" id="PS00666">
    <property type="entry name" value="DHDPS_2"/>
    <property type="match status" value="1"/>
</dbReference>
<dbReference type="InterPro" id="IPR013785">
    <property type="entry name" value="Aldolase_TIM"/>
</dbReference>
<evidence type="ECO:0000256" key="3">
    <source>
        <dbReference type="ARBA" id="ARBA00023270"/>
    </source>
</evidence>
<protein>
    <submittedName>
        <fullName evidence="4">4-hydroxy-tetrahydrodipicolinate synthase, chloroplastic</fullName>
    </submittedName>
</protein>
<dbReference type="SMART" id="SM01130">
    <property type="entry name" value="DHDPS"/>
    <property type="match status" value="1"/>
</dbReference>
<proteinExistence type="inferred from homology"/>
<organism evidence="4 5">
    <name type="scientific">Pleodorina starrii</name>
    <dbReference type="NCBI Taxonomy" id="330485"/>
    <lineage>
        <taxon>Eukaryota</taxon>
        <taxon>Viridiplantae</taxon>
        <taxon>Chlorophyta</taxon>
        <taxon>core chlorophytes</taxon>
        <taxon>Chlorophyceae</taxon>
        <taxon>CS clade</taxon>
        <taxon>Chlamydomonadales</taxon>
        <taxon>Volvocaceae</taxon>
        <taxon>Pleodorina</taxon>
    </lineage>
</organism>
<sequence length="251" mass="27157">MSWDEHIMLIAHTVNAFGDKLAVIGNTGSNSTREALHATEQGFAVGMHASLQINPYYGKTSKTGLLNHLHAVLNEGPAIVYNVPGRTGQDIPDDVVNEIGQHSNFLGMKECTGNARIKSHVSRGVNCWSGNDDESHDARHDSGAVGVISVTSNVVPGLMHKLMQDTPDPALNASLKELFAWLFCEPNPIALNTALAMCGLVKPVFRLPYVPLSRAQREKGAALLTAVQEHIPGCTGVRIMEDHEFVLIGRH</sequence>
<accession>A0A9W6BYT3</accession>
<dbReference type="GO" id="GO:0008840">
    <property type="term" value="F:4-hydroxy-tetrahydrodipicolinate synthase activity"/>
    <property type="evidence" value="ECO:0007669"/>
    <property type="project" value="TreeGrafter"/>
</dbReference>
<gene>
    <name evidence="4" type="primary">PLEST011527</name>
    <name evidence="4" type="ORF">PLESTB_001632800</name>
</gene>
<evidence type="ECO:0000313" key="4">
    <source>
        <dbReference type="EMBL" id="GLC60603.1"/>
    </source>
</evidence>
<dbReference type="Pfam" id="PF00701">
    <property type="entry name" value="DHDPS"/>
    <property type="match status" value="1"/>
</dbReference>
<evidence type="ECO:0000313" key="5">
    <source>
        <dbReference type="Proteomes" id="UP001165080"/>
    </source>
</evidence>
<dbReference type="PANTHER" id="PTHR12128:SF15">
    <property type="entry name" value="4-HYDROXY-TETRAHYDRODIPICOLINATE SYNTHASE 1, CHLOROPLASTIC"/>
    <property type="match status" value="1"/>
</dbReference>
<dbReference type="SUPFAM" id="SSF51569">
    <property type="entry name" value="Aldolase"/>
    <property type="match status" value="1"/>
</dbReference>
<dbReference type="PRINTS" id="PR00146">
    <property type="entry name" value="DHPICSNTHASE"/>
</dbReference>